<proteinExistence type="predicted"/>
<organism evidence="3 4">
    <name type="scientific">Rodentibacter caecimuris</name>
    <dbReference type="NCBI Taxonomy" id="1796644"/>
    <lineage>
        <taxon>Bacteria</taxon>
        <taxon>Pseudomonadati</taxon>
        <taxon>Pseudomonadota</taxon>
        <taxon>Gammaproteobacteria</taxon>
        <taxon>Pasteurellales</taxon>
        <taxon>Pasteurellaceae</taxon>
        <taxon>Rodentibacter</taxon>
    </lineage>
</organism>
<dbReference type="RefSeq" id="WP_077463813.1">
    <property type="nucleotide sequence ID" value="NZ_MLAA01000035.1"/>
</dbReference>
<evidence type="ECO:0000313" key="3">
    <source>
        <dbReference type="EMBL" id="OOF68265.1"/>
    </source>
</evidence>
<evidence type="ECO:0000256" key="1">
    <source>
        <dbReference type="SAM" id="SignalP"/>
    </source>
</evidence>
<evidence type="ECO:0000313" key="4">
    <source>
        <dbReference type="Proteomes" id="UP000188820"/>
    </source>
</evidence>
<keyword evidence="4" id="KW-1185">Reference proteome</keyword>
<name>A0ABX3KW35_9PAST</name>
<dbReference type="InterPro" id="IPR018711">
    <property type="entry name" value="NAGPA"/>
</dbReference>
<sequence>MKLFGKIKLIKIMFFLTALCLMLSSAVSFANYRYLEDGNITYGIYQSQPEKIHLHWKDENGENYGFLTTLKKALKDTYQIKMLMNGGIYSKNNMPAGLWIENGRQLNGLNTRRGVGNFHVQPNGVFAIVDNHPYILTTSAYQKAGLKPRIALQSGPMLIINGVINRQFKPTLESFYKRNAVCLDKQNNVLFIMTIKGKPNLYNFSRGLLKIGCYHALYLDGNISDWYIPDLFSGLHWRRFVGMISVLEPYKK</sequence>
<comment type="caution">
    <text evidence="3">The sequence shown here is derived from an EMBL/GenBank/DDBJ whole genome shotgun (WGS) entry which is preliminary data.</text>
</comment>
<protein>
    <recommendedName>
        <fullName evidence="2">Phosphodiester glycosidase domain-containing protein</fullName>
    </recommendedName>
</protein>
<evidence type="ECO:0000259" key="2">
    <source>
        <dbReference type="Pfam" id="PF09992"/>
    </source>
</evidence>
<dbReference type="Proteomes" id="UP000188820">
    <property type="component" value="Unassembled WGS sequence"/>
</dbReference>
<dbReference type="Pfam" id="PF09992">
    <property type="entry name" value="NAGPA"/>
    <property type="match status" value="1"/>
</dbReference>
<feature type="chain" id="PRO_5046915755" description="Phosphodiester glycosidase domain-containing protein" evidence="1">
    <location>
        <begin position="31"/>
        <end position="252"/>
    </location>
</feature>
<feature type="domain" description="Phosphodiester glycosidase" evidence="2">
    <location>
        <begin position="80"/>
        <end position="224"/>
    </location>
</feature>
<reference evidence="3 4" key="1">
    <citation type="submission" date="2016-10" db="EMBL/GenBank/DDBJ databases">
        <title>Rodentibacter gen. nov. and new species.</title>
        <authorList>
            <person name="Christensen H."/>
        </authorList>
    </citation>
    <scope>NUCLEOTIDE SEQUENCE [LARGE SCALE GENOMIC DNA]</scope>
    <source>
        <strain evidence="3 4">1998236014</strain>
    </source>
</reference>
<feature type="signal peptide" evidence="1">
    <location>
        <begin position="1"/>
        <end position="30"/>
    </location>
</feature>
<dbReference type="EMBL" id="MLAA01000035">
    <property type="protein sequence ID" value="OOF68265.1"/>
    <property type="molecule type" value="Genomic_DNA"/>
</dbReference>
<keyword evidence="1" id="KW-0732">Signal</keyword>
<accession>A0ABX3KW35</accession>
<gene>
    <name evidence="3" type="ORF">BKG89_07880</name>
</gene>